<evidence type="ECO:0000259" key="6">
    <source>
        <dbReference type="Pfam" id="PF01494"/>
    </source>
</evidence>
<comment type="caution">
    <text evidence="7">The sequence shown here is derived from an EMBL/GenBank/DDBJ whole genome shotgun (WGS) entry which is preliminary data.</text>
</comment>
<evidence type="ECO:0000256" key="4">
    <source>
        <dbReference type="ARBA" id="ARBA00023002"/>
    </source>
</evidence>
<dbReference type="Pfam" id="PF01494">
    <property type="entry name" value="FAD_binding_3"/>
    <property type="match status" value="1"/>
</dbReference>
<organism evidence="7 8">
    <name type="scientific">Exophiala viscosa</name>
    <dbReference type="NCBI Taxonomy" id="2486360"/>
    <lineage>
        <taxon>Eukaryota</taxon>
        <taxon>Fungi</taxon>
        <taxon>Dikarya</taxon>
        <taxon>Ascomycota</taxon>
        <taxon>Pezizomycotina</taxon>
        <taxon>Eurotiomycetes</taxon>
        <taxon>Chaetothyriomycetidae</taxon>
        <taxon>Chaetothyriales</taxon>
        <taxon>Herpotrichiellaceae</taxon>
        <taxon>Exophiala</taxon>
    </lineage>
</organism>
<dbReference type="AlphaFoldDB" id="A0AAN6E4L7"/>
<evidence type="ECO:0000256" key="2">
    <source>
        <dbReference type="ARBA" id="ARBA00022630"/>
    </source>
</evidence>
<dbReference type="SUPFAM" id="SSF54373">
    <property type="entry name" value="FAD-linked reductases, C-terminal domain"/>
    <property type="match status" value="1"/>
</dbReference>
<evidence type="ECO:0000256" key="5">
    <source>
        <dbReference type="ARBA" id="ARBA00023033"/>
    </source>
</evidence>
<evidence type="ECO:0000313" key="7">
    <source>
        <dbReference type="EMBL" id="KAI1616999.1"/>
    </source>
</evidence>
<sequence length="465" mass="51946">MSATTTQTSQKVNDEAFGERLSNGRLKSEYYEPIPPDHFLPKPGDQILDIGIIGSGIAGLAAAIGLIQSGHNVELYERSGFSNEIGAAINMCPNATRVLSFFQFNFERPKPTTAEEMRFIDGSTLEMRRRMIAPDFRKIYGAPYLLYHRADLHTELKKTATKPRPRLSKVAKINLLSEVTKLDLDGHITLSDGRQIKKDLIVVADGVRSKFAADVVGSEENIKALPSGTMCYRFLVPTQKLLDDPQTRHLYNTERFTMQIAAIDGERLVWYPCRSGDVQNFGFFVKDSIVGFEDEAWNIPTTKEAFMKAVGGLHPDLQAVCEKADDLKLWRLCSRTKPIPRLTRGRVVLIGDAAHPMLPHQGQGGGMAIEDGAALGVLLSNLRSKEQITNRLQLFHDLRIKRVSAMVIFSSVGQDEHTKISDLARPHVDGPLPTNPQQYHDFNFTPNVIRDAMEILDKHRTSGRL</sequence>
<dbReference type="GO" id="GO:0004497">
    <property type="term" value="F:monooxygenase activity"/>
    <property type="evidence" value="ECO:0007669"/>
    <property type="project" value="UniProtKB-KW"/>
</dbReference>
<comment type="similarity">
    <text evidence="1">Belongs to the paxM FAD-dependent monooxygenase family.</text>
</comment>
<keyword evidence="4" id="KW-0560">Oxidoreductase</keyword>
<evidence type="ECO:0000313" key="8">
    <source>
        <dbReference type="Proteomes" id="UP001203852"/>
    </source>
</evidence>
<keyword evidence="5" id="KW-0503">Monooxygenase</keyword>
<evidence type="ECO:0000256" key="1">
    <source>
        <dbReference type="ARBA" id="ARBA00007992"/>
    </source>
</evidence>
<protein>
    <submittedName>
        <fullName evidence="7">2-polyprenyl-6-methoxyphenol hydroxylase</fullName>
    </submittedName>
</protein>
<dbReference type="Gene3D" id="3.50.50.60">
    <property type="entry name" value="FAD/NAD(P)-binding domain"/>
    <property type="match status" value="1"/>
</dbReference>
<dbReference type="InterPro" id="IPR002938">
    <property type="entry name" value="FAD-bd"/>
</dbReference>
<feature type="domain" description="FAD-binding" evidence="6">
    <location>
        <begin position="194"/>
        <end position="408"/>
    </location>
</feature>
<keyword evidence="3" id="KW-0274">FAD</keyword>
<dbReference type="InterPro" id="IPR050493">
    <property type="entry name" value="FAD-dep_Monooxygenase_BioMet"/>
</dbReference>
<gene>
    <name evidence="7" type="ORF">EDD36DRAFT_472307</name>
</gene>
<evidence type="ECO:0000256" key="3">
    <source>
        <dbReference type="ARBA" id="ARBA00022827"/>
    </source>
</evidence>
<reference evidence="7" key="1">
    <citation type="journal article" date="2022" name="bioRxiv">
        <title>Deciphering the potential niche of two novel black yeast fungi from a biological soil crust based on their genomes, phenotypes, and melanin regulation.</title>
        <authorList>
            <consortium name="DOE Joint Genome Institute"/>
            <person name="Carr E.C."/>
            <person name="Barton Q."/>
            <person name="Grambo S."/>
            <person name="Sullivan M."/>
            <person name="Renfro C.M."/>
            <person name="Kuo A."/>
            <person name="Pangilinan J."/>
            <person name="Lipzen A."/>
            <person name="Keymanesh K."/>
            <person name="Savage E."/>
            <person name="Barry K."/>
            <person name="Grigoriev I.V."/>
            <person name="Riekhof W.R."/>
            <person name="Harris S.S."/>
        </authorList>
    </citation>
    <scope>NUCLEOTIDE SEQUENCE</scope>
    <source>
        <strain evidence="7">JF 03-4F</strain>
    </source>
</reference>
<dbReference type="SUPFAM" id="SSF51905">
    <property type="entry name" value="FAD/NAD(P)-binding domain"/>
    <property type="match status" value="1"/>
</dbReference>
<dbReference type="EMBL" id="MU404351">
    <property type="protein sequence ID" value="KAI1616999.1"/>
    <property type="molecule type" value="Genomic_DNA"/>
</dbReference>
<proteinExistence type="inferred from homology"/>
<accession>A0AAN6E4L7</accession>
<dbReference type="Proteomes" id="UP001203852">
    <property type="component" value="Unassembled WGS sequence"/>
</dbReference>
<keyword evidence="8" id="KW-1185">Reference proteome</keyword>
<keyword evidence="2" id="KW-0285">Flavoprotein</keyword>
<dbReference type="GO" id="GO:0071949">
    <property type="term" value="F:FAD binding"/>
    <property type="evidence" value="ECO:0007669"/>
    <property type="project" value="InterPro"/>
</dbReference>
<dbReference type="InterPro" id="IPR036188">
    <property type="entry name" value="FAD/NAD-bd_sf"/>
</dbReference>
<name>A0AAN6E4L7_9EURO</name>
<dbReference type="PRINTS" id="PR00420">
    <property type="entry name" value="RNGMNOXGNASE"/>
</dbReference>
<dbReference type="PANTHER" id="PTHR13789">
    <property type="entry name" value="MONOOXYGENASE"/>
    <property type="match status" value="1"/>
</dbReference>
<dbReference type="PANTHER" id="PTHR13789:SF215">
    <property type="entry name" value="FAD-BINDING DOMAIN-CONTAINING PROTEIN-RELATED"/>
    <property type="match status" value="1"/>
</dbReference>